<sequence length="70" mass="8016">MCCVCSLSSEFAAEAERLKRLHPENERLIASIPSRFFEVIYPVQVRYHQKLGISTRDATANKPHKCHNTS</sequence>
<evidence type="ECO:0000313" key="1">
    <source>
        <dbReference type="EMBL" id="RWS31748.1"/>
    </source>
</evidence>
<dbReference type="Proteomes" id="UP000288716">
    <property type="component" value="Unassembled WGS sequence"/>
</dbReference>
<comment type="caution">
    <text evidence="1">The sequence shown here is derived from an EMBL/GenBank/DDBJ whole genome shotgun (WGS) entry which is preliminary data.</text>
</comment>
<gene>
    <name evidence="1" type="ORF">B4U80_05670</name>
</gene>
<dbReference type="VEuPathDB" id="VectorBase:LDEU000291"/>
<dbReference type="GO" id="GO:0007229">
    <property type="term" value="P:integrin-mediated signaling pathway"/>
    <property type="evidence" value="ECO:0007669"/>
    <property type="project" value="UniProtKB-KW"/>
</dbReference>
<name>A0A443SW51_9ACAR</name>
<dbReference type="EMBL" id="NCKV01000072">
    <property type="protein sequence ID" value="RWS31748.1"/>
    <property type="molecule type" value="Genomic_DNA"/>
</dbReference>
<dbReference type="AlphaFoldDB" id="A0A443SW51"/>
<keyword evidence="2" id="KW-1185">Reference proteome</keyword>
<proteinExistence type="predicted"/>
<dbReference type="OrthoDB" id="5951731at2759"/>
<dbReference type="STRING" id="299467.A0A443SW51"/>
<accession>A0A443SW51</accession>
<protein>
    <submittedName>
        <fullName evidence="1">Disintegrin and metalloproteinase domain-containing protein 23-like protein</fullName>
    </submittedName>
</protein>
<organism evidence="1 2">
    <name type="scientific">Leptotrombidium deliense</name>
    <dbReference type="NCBI Taxonomy" id="299467"/>
    <lineage>
        <taxon>Eukaryota</taxon>
        <taxon>Metazoa</taxon>
        <taxon>Ecdysozoa</taxon>
        <taxon>Arthropoda</taxon>
        <taxon>Chelicerata</taxon>
        <taxon>Arachnida</taxon>
        <taxon>Acari</taxon>
        <taxon>Acariformes</taxon>
        <taxon>Trombidiformes</taxon>
        <taxon>Prostigmata</taxon>
        <taxon>Anystina</taxon>
        <taxon>Parasitengona</taxon>
        <taxon>Trombiculoidea</taxon>
        <taxon>Trombiculidae</taxon>
        <taxon>Leptotrombidium</taxon>
    </lineage>
</organism>
<keyword evidence="1" id="KW-0401">Integrin</keyword>
<reference evidence="1 2" key="1">
    <citation type="journal article" date="2018" name="Gigascience">
        <title>Genomes of trombidid mites reveal novel predicted allergens and laterally-transferred genes associated with secondary metabolism.</title>
        <authorList>
            <person name="Dong X."/>
            <person name="Chaisiri K."/>
            <person name="Xia D."/>
            <person name="Armstrong S.D."/>
            <person name="Fang Y."/>
            <person name="Donnelly M.J."/>
            <person name="Kadowaki T."/>
            <person name="McGarry J.W."/>
            <person name="Darby A.C."/>
            <person name="Makepeace B.L."/>
        </authorList>
    </citation>
    <scope>NUCLEOTIDE SEQUENCE [LARGE SCALE GENOMIC DNA]</scope>
    <source>
        <strain evidence="1">UoL-UT</strain>
    </source>
</reference>
<evidence type="ECO:0000313" key="2">
    <source>
        <dbReference type="Proteomes" id="UP000288716"/>
    </source>
</evidence>